<reference evidence="5" key="2">
    <citation type="submission" date="2025-08" db="UniProtKB">
        <authorList>
            <consortium name="RefSeq"/>
        </authorList>
    </citation>
    <scope>IDENTIFICATION</scope>
</reference>
<name>A0AB39Z6Y3_DROSZ</name>
<dbReference type="AlphaFoldDB" id="A0AB39Z6Y3"/>
<evidence type="ECO:0000256" key="2">
    <source>
        <dbReference type="SAM" id="MobiDB-lite"/>
    </source>
</evidence>
<gene>
    <name evidence="5" type="primary">LOC108009520</name>
</gene>
<proteinExistence type="predicted"/>
<dbReference type="Pfam" id="PF13870">
    <property type="entry name" value="CCDC113_CCDC96_CC"/>
    <property type="match status" value="1"/>
</dbReference>
<accession>A0AB39Z6Y3</accession>
<evidence type="ECO:0000256" key="1">
    <source>
        <dbReference type="SAM" id="Coils"/>
    </source>
</evidence>
<protein>
    <submittedName>
        <fullName evidence="5">Calponin homology domain-containing protein DDB_G0272472</fullName>
    </submittedName>
</protein>
<feature type="region of interest" description="Disordered" evidence="2">
    <location>
        <begin position="1"/>
        <end position="140"/>
    </location>
</feature>
<dbReference type="RefSeq" id="XP_016929438.3">
    <property type="nucleotide sequence ID" value="XM_017073949.4"/>
</dbReference>
<sequence>MSILQKTSYSQLTPSGGQSLDSGSKSRIDSTVGISNETLLNKRTDGTSLVPKTITKQLLKKKTAKVVKNSRTPGTPDKKKPLKRAKSPQKKVESPAISKAIVKAEKSRESSKDGSRRSSQRFNFRDRSSRSFLPDSPADRESLKTFTSDVSIISRFSTRKRSTIKSKSSIITTGFWGPHRVHLLKTESPKKADEVQAENPVMDKVQVEIAESSDSDSIELNTMPEWDSMKALTSLLSISETETESTTELENGIQEQEDDKPAERLNFLKIFGRLPDITALSPSDSVEVIQIPNVDGKFVPTVDEGSYRSSKSDSLEDLQVENEFTENLKVKSSSSGISLEDSTGSDAEVECKIVPEKPPEEDISDFLLSIRPRLTVFNDSSSSSGEQVTSINREIVEIFLIGLINQTVRHAEITSVRLGRLLDKEKLLKELRGLANDYQSELQRNRVLEKVTTDYYVRRKEFSFVIEPKQIDTINRERLMSALVELDNRLEQMQKTEQLCQKQFQDLTLELEGARNLISEQTTQFESIVRATLCKEGHDHIKEVIDNLFREMNVVRDEMSQMREELIFIQQRLQDLKDKSEKLENLGNGMHVLEYISDQSSNNVLEQKLKERELELYQLRERKVHAIHAMAHLMNKKKINEGQLRKMKAKLKVQEKLKKDLRDRLHKGMVQHEQLKKQASKLRKNGCLMQYPDLLRDYDATVEHLESKRVVVRKLRIEHKRLERRILEVDTHIDRLTLALRKKLSFASGSLRLSSRKISKIQR</sequence>
<evidence type="ECO:0000259" key="3">
    <source>
        <dbReference type="Pfam" id="PF13870"/>
    </source>
</evidence>
<dbReference type="InterPro" id="IPR025254">
    <property type="entry name" value="CCDC113/CCDC96_CC"/>
</dbReference>
<reference evidence="4" key="1">
    <citation type="submission" date="2025-05" db="UniProtKB">
        <authorList>
            <consortium name="RefSeq"/>
        </authorList>
    </citation>
    <scope>NUCLEOTIDE SEQUENCE [LARGE SCALE GENOMIC DNA]</scope>
</reference>
<feature type="coiled-coil region" evidence="1">
    <location>
        <begin position="545"/>
        <end position="678"/>
    </location>
</feature>
<keyword evidence="4" id="KW-1185">Reference proteome</keyword>
<feature type="compositionally biased region" description="Basic and acidic residues" evidence="2">
    <location>
        <begin position="102"/>
        <end position="116"/>
    </location>
</feature>
<feature type="compositionally biased region" description="Polar residues" evidence="2">
    <location>
        <begin position="1"/>
        <end position="25"/>
    </location>
</feature>
<dbReference type="Proteomes" id="UP001652628">
    <property type="component" value="Chromosome 2L"/>
</dbReference>
<feature type="domain" description="CCDC113/CCDC96 coiled-coil" evidence="3">
    <location>
        <begin position="553"/>
        <end position="726"/>
    </location>
</feature>
<feature type="coiled-coil region" evidence="1">
    <location>
        <begin position="476"/>
        <end position="503"/>
    </location>
</feature>
<organism evidence="4 5">
    <name type="scientific">Drosophila suzukii</name>
    <name type="common">Spotted-wing drosophila fruit fly</name>
    <dbReference type="NCBI Taxonomy" id="28584"/>
    <lineage>
        <taxon>Eukaryota</taxon>
        <taxon>Metazoa</taxon>
        <taxon>Ecdysozoa</taxon>
        <taxon>Arthropoda</taxon>
        <taxon>Hexapoda</taxon>
        <taxon>Insecta</taxon>
        <taxon>Pterygota</taxon>
        <taxon>Neoptera</taxon>
        <taxon>Endopterygota</taxon>
        <taxon>Diptera</taxon>
        <taxon>Brachycera</taxon>
        <taxon>Muscomorpha</taxon>
        <taxon>Ephydroidea</taxon>
        <taxon>Drosophilidae</taxon>
        <taxon>Drosophila</taxon>
        <taxon>Sophophora</taxon>
    </lineage>
</organism>
<evidence type="ECO:0000313" key="5">
    <source>
        <dbReference type="RefSeq" id="XP_016929438.3"/>
    </source>
</evidence>
<dbReference type="GeneID" id="108009520"/>
<evidence type="ECO:0000313" key="4">
    <source>
        <dbReference type="Proteomes" id="UP001652628"/>
    </source>
</evidence>
<keyword evidence="1" id="KW-0175">Coiled coil</keyword>
<feature type="compositionally biased region" description="Basic residues" evidence="2">
    <location>
        <begin position="80"/>
        <end position="89"/>
    </location>
</feature>